<gene>
    <name evidence="1" type="ORF">HAX54_020062</name>
</gene>
<evidence type="ECO:0000313" key="2">
    <source>
        <dbReference type="Proteomes" id="UP000823775"/>
    </source>
</evidence>
<comment type="caution">
    <text evidence="1">The sequence shown here is derived from an EMBL/GenBank/DDBJ whole genome shotgun (WGS) entry which is preliminary data.</text>
</comment>
<protein>
    <submittedName>
        <fullName evidence="1">Uncharacterized protein</fullName>
    </submittedName>
</protein>
<name>A0ABS8UT68_DATST</name>
<evidence type="ECO:0000313" key="1">
    <source>
        <dbReference type="EMBL" id="MCD9561101.1"/>
    </source>
</evidence>
<dbReference type="Proteomes" id="UP000823775">
    <property type="component" value="Unassembled WGS sequence"/>
</dbReference>
<proteinExistence type="predicted"/>
<organism evidence="1 2">
    <name type="scientific">Datura stramonium</name>
    <name type="common">Jimsonweed</name>
    <name type="synonym">Common thornapple</name>
    <dbReference type="NCBI Taxonomy" id="4076"/>
    <lineage>
        <taxon>Eukaryota</taxon>
        <taxon>Viridiplantae</taxon>
        <taxon>Streptophyta</taxon>
        <taxon>Embryophyta</taxon>
        <taxon>Tracheophyta</taxon>
        <taxon>Spermatophyta</taxon>
        <taxon>Magnoliopsida</taxon>
        <taxon>eudicotyledons</taxon>
        <taxon>Gunneridae</taxon>
        <taxon>Pentapetalae</taxon>
        <taxon>asterids</taxon>
        <taxon>lamiids</taxon>
        <taxon>Solanales</taxon>
        <taxon>Solanaceae</taxon>
        <taxon>Solanoideae</taxon>
        <taxon>Datureae</taxon>
        <taxon>Datura</taxon>
    </lineage>
</organism>
<feature type="non-terminal residue" evidence="1">
    <location>
        <position position="1"/>
    </location>
</feature>
<dbReference type="EMBL" id="JACEIK010002426">
    <property type="protein sequence ID" value="MCD9561101.1"/>
    <property type="molecule type" value="Genomic_DNA"/>
</dbReference>
<reference evidence="1 2" key="1">
    <citation type="journal article" date="2021" name="BMC Genomics">
        <title>Datura genome reveals duplications of psychoactive alkaloid biosynthetic genes and high mutation rate following tissue culture.</title>
        <authorList>
            <person name="Rajewski A."/>
            <person name="Carter-House D."/>
            <person name="Stajich J."/>
            <person name="Litt A."/>
        </authorList>
    </citation>
    <scope>NUCLEOTIDE SEQUENCE [LARGE SCALE GENOMIC DNA]</scope>
    <source>
        <strain evidence="1">AR-01</strain>
    </source>
</reference>
<keyword evidence="2" id="KW-1185">Reference proteome</keyword>
<accession>A0ABS8UT68</accession>
<sequence>YTSADVRPWVSLGLRVALSIVSRPGCRLGSCQTSYRIPPNEHHKAALALVSSHPPMVTSWANDHNPIESIPKLYQQPRRNPIRLIITNQHTKSYLNPIPSLRSN</sequence>